<proteinExistence type="predicted"/>
<gene>
    <name evidence="8" type="ORF">PCOR1329_LOCUS10215</name>
</gene>
<keyword evidence="9" id="KW-1185">Reference proteome</keyword>
<evidence type="ECO:0000256" key="1">
    <source>
        <dbReference type="ARBA" id="ARBA00004141"/>
    </source>
</evidence>
<feature type="transmembrane region" description="Helical" evidence="5">
    <location>
        <begin position="28"/>
        <end position="51"/>
    </location>
</feature>
<organism evidence="8 9">
    <name type="scientific">Prorocentrum cordatum</name>
    <dbReference type="NCBI Taxonomy" id="2364126"/>
    <lineage>
        <taxon>Eukaryota</taxon>
        <taxon>Sar</taxon>
        <taxon>Alveolata</taxon>
        <taxon>Dinophyceae</taxon>
        <taxon>Prorocentrales</taxon>
        <taxon>Prorocentraceae</taxon>
        <taxon>Prorocentrum</taxon>
    </lineage>
</organism>
<keyword evidence="3 5" id="KW-1133">Transmembrane helix</keyword>
<keyword evidence="4 5" id="KW-0472">Membrane</keyword>
<comment type="caution">
    <text evidence="8">The sequence shown here is derived from an EMBL/GenBank/DDBJ whole genome shotgun (WGS) entry which is preliminary data.</text>
</comment>
<feature type="transmembrane region" description="Helical" evidence="5">
    <location>
        <begin position="405"/>
        <end position="422"/>
    </location>
</feature>
<keyword evidence="6" id="KW-0732">Signal</keyword>
<dbReference type="PANTHER" id="PTHR11814">
    <property type="entry name" value="SULFATE TRANSPORTER"/>
    <property type="match status" value="1"/>
</dbReference>
<feature type="domain" description="STAS" evidence="7">
    <location>
        <begin position="606"/>
        <end position="710"/>
    </location>
</feature>
<feature type="transmembrane region" description="Helical" evidence="5">
    <location>
        <begin position="72"/>
        <end position="92"/>
    </location>
</feature>
<evidence type="ECO:0000259" key="7">
    <source>
        <dbReference type="PROSITE" id="PS50801"/>
    </source>
</evidence>
<feature type="transmembrane region" description="Helical" evidence="5">
    <location>
        <begin position="458"/>
        <end position="487"/>
    </location>
</feature>
<keyword evidence="2 5" id="KW-0812">Transmembrane</keyword>
<feature type="transmembrane region" description="Helical" evidence="5">
    <location>
        <begin position="428"/>
        <end position="446"/>
    </location>
</feature>
<reference evidence="8" key="1">
    <citation type="submission" date="2023-10" db="EMBL/GenBank/DDBJ databases">
        <authorList>
            <person name="Chen Y."/>
            <person name="Shah S."/>
            <person name="Dougan E. K."/>
            <person name="Thang M."/>
            <person name="Chan C."/>
        </authorList>
    </citation>
    <scope>NUCLEOTIDE SEQUENCE [LARGE SCALE GENOMIC DNA]</scope>
</reference>
<dbReference type="PROSITE" id="PS50801">
    <property type="entry name" value="STAS"/>
    <property type="match status" value="1"/>
</dbReference>
<feature type="transmembrane region" description="Helical" evidence="5">
    <location>
        <begin position="182"/>
        <end position="206"/>
    </location>
</feature>
<name>A0ABN9QDJ0_9DINO</name>
<feature type="transmembrane region" description="Helical" evidence="5">
    <location>
        <begin position="126"/>
        <end position="146"/>
    </location>
</feature>
<feature type="transmembrane region" description="Helical" evidence="5">
    <location>
        <begin position="152"/>
        <end position="170"/>
    </location>
</feature>
<dbReference type="InterPro" id="IPR001902">
    <property type="entry name" value="SLC26A/SulP_fam"/>
</dbReference>
<feature type="transmembrane region" description="Helical" evidence="5">
    <location>
        <begin position="226"/>
        <end position="255"/>
    </location>
</feature>
<sequence>MCALAFVISAASVGCVHAAEVLNPQPINGVFVAGGVAAVLAAGVVLMIAQVPKDMRGPGNFLKVKTLRGVESLPSVVLANVLPALTVTLVSVPLSCALGIATGTSPMAAIATAIVGALVSGSFGDSAFNIIGPAGALVGILGRFTAKYGPEIVPWLSLMSAGLIGLTLLLRLHEYCMFMPKAVFEGFTASVALTIGLGQIDFALGLQSGEPLKVEGLELSPSVWKLAASIKALGTVQASSTVFFLVGFVTMYVLFKMNPSIPWKVPFAVVSCFIGCLCDKDAFGVIPVDLPNLKSKYGFLSFWMAQGLKPLTEIVPEAANGKGGSYGEVFEGALSIAIVSILETLISCQIAKNRSKMPYNEVKELQGLALSQAACGICGLMPPAGVFVRTSVNLSTGATHKTSQFIQGLFVFLFAALAMRVLSFMPQGGIAAILLMSCVRMVPLGYMRKLWNEQRWYFGLLCVVALTCWLIDSVTGLAVGTIVALLVTGKETARGHAEVSITAAGNKRLMDGSPEMISIDALAVDEVDLAHTVELDSESEDDSSSGSELEPIFPASPAMHHSHLAYAPEFDQFSRQDFGRQTSVTPHLFAGEGPERLTPTVRGDRVFLYKFLGQVDFLCGDRHVDRIQALLKSGPKAVVLALQNVPWVDPDGLEALRDIVTMLDDNNVLAYMACPRQKVAEALETETWYSEKIGSGQHVYPTEKAALIAAIAT</sequence>
<feature type="transmembrane region" description="Helical" evidence="5">
    <location>
        <begin position="98"/>
        <end position="119"/>
    </location>
</feature>
<comment type="subcellular location">
    <subcellularLocation>
        <location evidence="1">Membrane</location>
        <topology evidence="1">Multi-pass membrane protein</topology>
    </subcellularLocation>
</comment>
<evidence type="ECO:0000256" key="6">
    <source>
        <dbReference type="SAM" id="SignalP"/>
    </source>
</evidence>
<evidence type="ECO:0000256" key="5">
    <source>
        <dbReference type="SAM" id="Phobius"/>
    </source>
</evidence>
<dbReference type="Pfam" id="PF00916">
    <property type="entry name" value="Sulfate_transp"/>
    <property type="match status" value="1"/>
</dbReference>
<evidence type="ECO:0000313" key="8">
    <source>
        <dbReference type="EMBL" id="CAK0802848.1"/>
    </source>
</evidence>
<dbReference type="Gene3D" id="3.30.750.24">
    <property type="entry name" value="STAS domain"/>
    <property type="match status" value="1"/>
</dbReference>
<dbReference type="InterPro" id="IPR036513">
    <property type="entry name" value="STAS_dom_sf"/>
</dbReference>
<evidence type="ECO:0000313" key="9">
    <source>
        <dbReference type="Proteomes" id="UP001189429"/>
    </source>
</evidence>
<dbReference type="Proteomes" id="UP001189429">
    <property type="component" value="Unassembled WGS sequence"/>
</dbReference>
<feature type="chain" id="PRO_5046533568" description="STAS domain-containing protein" evidence="6">
    <location>
        <begin position="19"/>
        <end position="713"/>
    </location>
</feature>
<dbReference type="Pfam" id="PF01740">
    <property type="entry name" value="STAS"/>
    <property type="match status" value="1"/>
</dbReference>
<protein>
    <recommendedName>
        <fullName evidence="7">STAS domain-containing protein</fullName>
    </recommendedName>
</protein>
<feature type="signal peptide" evidence="6">
    <location>
        <begin position="1"/>
        <end position="18"/>
    </location>
</feature>
<accession>A0ABN9QDJ0</accession>
<evidence type="ECO:0000256" key="2">
    <source>
        <dbReference type="ARBA" id="ARBA00022692"/>
    </source>
</evidence>
<dbReference type="InterPro" id="IPR002645">
    <property type="entry name" value="STAS_dom"/>
</dbReference>
<evidence type="ECO:0000256" key="4">
    <source>
        <dbReference type="ARBA" id="ARBA00023136"/>
    </source>
</evidence>
<dbReference type="EMBL" id="CAUYUJ010002891">
    <property type="protein sequence ID" value="CAK0802848.1"/>
    <property type="molecule type" value="Genomic_DNA"/>
</dbReference>
<evidence type="ECO:0000256" key="3">
    <source>
        <dbReference type="ARBA" id="ARBA00022989"/>
    </source>
</evidence>
<dbReference type="SUPFAM" id="SSF52091">
    <property type="entry name" value="SpoIIaa-like"/>
    <property type="match status" value="1"/>
</dbReference>
<dbReference type="InterPro" id="IPR011547">
    <property type="entry name" value="SLC26A/SulP_dom"/>
</dbReference>